<proteinExistence type="predicted"/>
<evidence type="ECO:0000256" key="2">
    <source>
        <dbReference type="ARBA" id="ARBA00022803"/>
    </source>
</evidence>
<protein>
    <submittedName>
        <fullName evidence="5">Glycosyltransferases involved in cell wall biogenesis</fullName>
    </submittedName>
</protein>
<keyword evidence="2 3" id="KW-0802">TPR repeat</keyword>
<accession>U5MVY0</accession>
<name>U5MVY0_CLOSA</name>
<dbReference type="CDD" id="cd02511">
    <property type="entry name" value="Beta4Glucosyltransferase"/>
    <property type="match status" value="1"/>
</dbReference>
<dbReference type="AlphaFoldDB" id="U5MVY0"/>
<dbReference type="KEGG" id="csb:CLSA_c39490"/>
<dbReference type="PATRIC" id="fig|1345695.10.peg.2778"/>
<dbReference type="InterPro" id="IPR011990">
    <property type="entry name" value="TPR-like_helical_dom_sf"/>
</dbReference>
<dbReference type="SUPFAM" id="SSF53448">
    <property type="entry name" value="Nucleotide-diphospho-sugar transferases"/>
    <property type="match status" value="1"/>
</dbReference>
<evidence type="ECO:0000256" key="1">
    <source>
        <dbReference type="ARBA" id="ARBA00022737"/>
    </source>
</evidence>
<dbReference type="InterPro" id="IPR001173">
    <property type="entry name" value="Glyco_trans_2-like"/>
</dbReference>
<dbReference type="InterPro" id="IPR013105">
    <property type="entry name" value="TPR_2"/>
</dbReference>
<feature type="repeat" description="TPR" evidence="3">
    <location>
        <begin position="198"/>
        <end position="231"/>
    </location>
</feature>
<dbReference type="PANTHER" id="PTHR43630:SF2">
    <property type="entry name" value="GLYCOSYLTRANSFERASE"/>
    <property type="match status" value="1"/>
</dbReference>
<dbReference type="SMART" id="SM00028">
    <property type="entry name" value="TPR"/>
    <property type="match status" value="3"/>
</dbReference>
<dbReference type="eggNOG" id="COG0457">
    <property type="taxonomic scope" value="Bacteria"/>
</dbReference>
<organism evidence="5 6">
    <name type="scientific">Clostridium saccharobutylicum DSM 13864</name>
    <dbReference type="NCBI Taxonomy" id="1345695"/>
    <lineage>
        <taxon>Bacteria</taxon>
        <taxon>Bacillati</taxon>
        <taxon>Bacillota</taxon>
        <taxon>Clostridia</taxon>
        <taxon>Eubacteriales</taxon>
        <taxon>Clostridiaceae</taxon>
        <taxon>Clostridium</taxon>
    </lineage>
</organism>
<evidence type="ECO:0000256" key="3">
    <source>
        <dbReference type="PROSITE-ProRule" id="PRU00339"/>
    </source>
</evidence>
<evidence type="ECO:0000313" key="5">
    <source>
        <dbReference type="EMBL" id="AGX44909.1"/>
    </source>
</evidence>
<dbReference type="HOGENOM" id="CLU_023736_3_0_9"/>
<dbReference type="GO" id="GO:0016740">
    <property type="term" value="F:transferase activity"/>
    <property type="evidence" value="ECO:0007669"/>
    <property type="project" value="UniProtKB-KW"/>
</dbReference>
<reference evidence="5 6" key="1">
    <citation type="journal article" date="2013" name="Genome Announc.">
        <title>Complete Genome Sequence of the Solvent Producer Clostridium saccharobutylicum NCP262 (DSM 13864).</title>
        <authorList>
            <person name="Poehlein A."/>
            <person name="Hartwich K."/>
            <person name="Krabben P."/>
            <person name="Ehrenreich A."/>
            <person name="Liebl W."/>
            <person name="Durre P."/>
            <person name="Gottschalk G."/>
            <person name="Daniel R."/>
        </authorList>
    </citation>
    <scope>NUCLEOTIDE SEQUENCE [LARGE SCALE GENOMIC DNA]</scope>
    <source>
        <strain evidence="5">DSM 13864</strain>
    </source>
</reference>
<gene>
    <name evidence="5" type="ORF">CLSA_c39490</name>
</gene>
<dbReference type="eggNOG" id="COG0463">
    <property type="taxonomic scope" value="Bacteria"/>
</dbReference>
<dbReference type="Proteomes" id="UP000017118">
    <property type="component" value="Chromosome"/>
</dbReference>
<dbReference type="PROSITE" id="PS50005">
    <property type="entry name" value="TPR"/>
    <property type="match status" value="1"/>
</dbReference>
<dbReference type="Pfam" id="PF13181">
    <property type="entry name" value="TPR_8"/>
    <property type="match status" value="2"/>
</dbReference>
<dbReference type="Gene3D" id="1.25.40.10">
    <property type="entry name" value="Tetratricopeptide repeat domain"/>
    <property type="match status" value="2"/>
</dbReference>
<keyword evidence="1" id="KW-0677">Repeat</keyword>
<dbReference type="SUPFAM" id="SSF48452">
    <property type="entry name" value="TPR-like"/>
    <property type="match status" value="1"/>
</dbReference>
<sequence length="350" mass="41071">MLSLCMIVRDEEKNLEKYLLQVKNLVDEIIIIDTGSIDNTKKIALSFTDMVFDFKWCNDFSVARNFSISKATNDWILVLDADEFIESFDKAKVLEFISSKDNMKTVGRIKRINLIEDQLGIKKGTELISRLFNRKYFRYEGTIHEQIAHRDGEVYSIKPVDITVNHIGYTKEEVDRTNKLERNISLLKKAIEEKSNEPYLYYQLGKSFYMMKDYIEAYKCFEKAISFPVDCRLEYVEDLIETYGYALINAEKFGEAMEIQIYREYYNSADYNFLMGLIYMNNAKFDLAVQSFLKCNEYDDGKMEGISTYLPYYNIGVIFECLGYRDEAISYYRKCGNYDLAVTRLKSVLN</sequence>
<evidence type="ECO:0000259" key="4">
    <source>
        <dbReference type="Pfam" id="PF00535"/>
    </source>
</evidence>
<dbReference type="InterPro" id="IPR029044">
    <property type="entry name" value="Nucleotide-diphossugar_trans"/>
</dbReference>
<dbReference type="Pfam" id="PF07719">
    <property type="entry name" value="TPR_2"/>
    <property type="match status" value="1"/>
</dbReference>
<dbReference type="InterPro" id="IPR019734">
    <property type="entry name" value="TPR_rpt"/>
</dbReference>
<keyword evidence="6" id="KW-1185">Reference proteome</keyword>
<evidence type="ECO:0000313" key="6">
    <source>
        <dbReference type="Proteomes" id="UP000017118"/>
    </source>
</evidence>
<dbReference type="Gene3D" id="3.90.550.10">
    <property type="entry name" value="Spore Coat Polysaccharide Biosynthesis Protein SpsA, Chain A"/>
    <property type="match status" value="1"/>
</dbReference>
<feature type="domain" description="Glycosyltransferase 2-like" evidence="4">
    <location>
        <begin position="3"/>
        <end position="127"/>
    </location>
</feature>
<keyword evidence="5" id="KW-0808">Transferase</keyword>
<dbReference type="Pfam" id="PF00535">
    <property type="entry name" value="Glycos_transf_2"/>
    <property type="match status" value="1"/>
</dbReference>
<dbReference type="EMBL" id="CP006721">
    <property type="protein sequence ID" value="AGX44909.1"/>
    <property type="molecule type" value="Genomic_DNA"/>
</dbReference>
<dbReference type="PANTHER" id="PTHR43630">
    <property type="entry name" value="POLY-BETA-1,6-N-ACETYL-D-GLUCOSAMINE SYNTHASE"/>
    <property type="match status" value="1"/>
</dbReference>
<dbReference type="OrthoDB" id="9815923at2"/>